<evidence type="ECO:0000256" key="8">
    <source>
        <dbReference type="ARBA" id="ARBA00038408"/>
    </source>
</evidence>
<dbReference type="InterPro" id="IPR046357">
    <property type="entry name" value="PPIase_dom_sf"/>
</dbReference>
<accession>A0A2H3KYT6</accession>
<feature type="transmembrane region" description="Helical" evidence="12">
    <location>
        <begin position="12"/>
        <end position="31"/>
    </location>
</feature>
<keyword evidence="2" id="KW-1003">Cell membrane</keyword>
<dbReference type="AlphaFoldDB" id="A0A2H3KYT6"/>
<dbReference type="Pfam" id="PF13616">
    <property type="entry name" value="Rotamase_3"/>
    <property type="match status" value="1"/>
</dbReference>
<organism evidence="14 15">
    <name type="scientific">Flavobacterium branchiophilum</name>
    <dbReference type="NCBI Taxonomy" id="55197"/>
    <lineage>
        <taxon>Bacteria</taxon>
        <taxon>Pseudomonadati</taxon>
        <taxon>Bacteroidota</taxon>
        <taxon>Flavobacteriia</taxon>
        <taxon>Flavobacteriales</taxon>
        <taxon>Flavobacteriaceae</taxon>
        <taxon>Flavobacterium</taxon>
    </lineage>
</organism>
<dbReference type="InterPro" id="IPR052029">
    <property type="entry name" value="PpiD_chaperone"/>
</dbReference>
<dbReference type="OrthoDB" id="9812372at2"/>
<reference evidence="14 15" key="1">
    <citation type="submission" date="2017-09" db="EMBL/GenBank/DDBJ databases">
        <title>Whole genomes of Flavobacteriaceae.</title>
        <authorList>
            <person name="Stine C."/>
            <person name="Li C."/>
            <person name="Tadesse D."/>
        </authorList>
    </citation>
    <scope>NUCLEOTIDE SEQUENCE [LARGE SCALE GENOMIC DNA]</scope>
    <source>
        <strain evidence="14 15">ATCC 35036</strain>
    </source>
</reference>
<proteinExistence type="inferred from homology"/>
<evidence type="ECO:0000256" key="9">
    <source>
        <dbReference type="ARBA" id="ARBA00040743"/>
    </source>
</evidence>
<dbReference type="PANTHER" id="PTHR47529">
    <property type="entry name" value="PEPTIDYL-PROLYL CIS-TRANS ISOMERASE D"/>
    <property type="match status" value="1"/>
</dbReference>
<keyword evidence="5 12" id="KW-1133">Transmembrane helix</keyword>
<keyword evidence="7" id="KW-0143">Chaperone</keyword>
<dbReference type="InterPro" id="IPR000297">
    <property type="entry name" value="PPIase_PpiC"/>
</dbReference>
<evidence type="ECO:0000313" key="15">
    <source>
        <dbReference type="Proteomes" id="UP000220828"/>
    </source>
</evidence>
<keyword evidence="6 12" id="KW-0472">Membrane</keyword>
<evidence type="ECO:0000256" key="12">
    <source>
        <dbReference type="SAM" id="Phobius"/>
    </source>
</evidence>
<feature type="domain" description="PpiC" evidence="13">
    <location>
        <begin position="340"/>
        <end position="446"/>
    </location>
</feature>
<dbReference type="InterPro" id="IPR027304">
    <property type="entry name" value="Trigger_fact/SurA_dom_sf"/>
</dbReference>
<comment type="similarity">
    <text evidence="8">Belongs to the PpiD chaperone family.</text>
</comment>
<evidence type="ECO:0000259" key="13">
    <source>
        <dbReference type="PROSITE" id="PS50198"/>
    </source>
</evidence>
<name>A0A2H3KYT6_9FLAO</name>
<dbReference type="Gene3D" id="3.10.50.40">
    <property type="match status" value="1"/>
</dbReference>
<dbReference type="Pfam" id="PF13623">
    <property type="entry name" value="SurA_N_2"/>
    <property type="match status" value="1"/>
</dbReference>
<evidence type="ECO:0000256" key="7">
    <source>
        <dbReference type="ARBA" id="ARBA00023186"/>
    </source>
</evidence>
<evidence type="ECO:0000256" key="2">
    <source>
        <dbReference type="ARBA" id="ARBA00022475"/>
    </source>
</evidence>
<dbReference type="SUPFAM" id="SSF109998">
    <property type="entry name" value="Triger factor/SurA peptide-binding domain-like"/>
    <property type="match status" value="1"/>
</dbReference>
<dbReference type="EMBL" id="PCMW01000008">
    <property type="protein sequence ID" value="PDS26727.1"/>
    <property type="molecule type" value="Genomic_DNA"/>
</dbReference>
<evidence type="ECO:0000313" key="14">
    <source>
        <dbReference type="EMBL" id="PDS26727.1"/>
    </source>
</evidence>
<keyword evidence="11" id="KW-0697">Rotamase</keyword>
<keyword evidence="3" id="KW-0997">Cell inner membrane</keyword>
<dbReference type="PROSITE" id="PS50198">
    <property type="entry name" value="PPIC_PPIASE_2"/>
    <property type="match status" value="1"/>
</dbReference>
<comment type="subcellular location">
    <subcellularLocation>
        <location evidence="1">Cell inner membrane</location>
        <topology evidence="1">Single-pass type II membrane protein</topology>
        <orientation evidence="1">Periplasmic side</orientation>
    </subcellularLocation>
</comment>
<dbReference type="PANTHER" id="PTHR47529:SF1">
    <property type="entry name" value="PERIPLASMIC CHAPERONE PPID"/>
    <property type="match status" value="1"/>
</dbReference>
<evidence type="ECO:0000256" key="5">
    <source>
        <dbReference type="ARBA" id="ARBA00022989"/>
    </source>
</evidence>
<sequence length="697" mass="76283">MAVLAKIRQRSILLISIIAISLFAFIIQDFWRKGDFGSSKDVGSINGEDINFQSFNQKVNNLEKSGRGTTNIQAVNQMWEQEISLALLNAEFKKIGLRVGENQIVNALKQNQNIGQNKMFQNEAGVFDISKFKDYFKTNPDQAASLKGAEDDAALNAKYEIYGTLLKAGFHATKAEAKLKYEAETNKVTFDYVNVPYTAIKDSEVKISDAEITDYMKKNEKKYKTEEAREIQYVLIEDKPSAQDENDIKSSITSLLSKSVVYNATTKTNDTIAGFGAAKDVAEFVNANSDVPYDSTYIAKKDLPAMDADKLFNLPVGSVYGPYINGKYYCLSKSLGKKANVNAKASHILISYEGTPVPNKREKRTKEEAQAKAQALLAQALANPAGFMMMAFQYSDDSSAQQGGDLGYFSQGQMVKPFNDFVFNNGVGKIGLVETQLGFHIINVTDKQDAVRLATVARKIQASEKTTDNIYTQATKFEMDANAKAFEEVAKAMKLTVSPATKFKALDENAGGLGPQRQVIRWAFSKETNVGDIKRFEIANLGQVIAKYKKSYPAGLMAVEDARLSVEPVLKNKKKAEMIKAKLKGTSLEAMATANQVKVQNAADVTLENAVLQNIGQEAKVVGTAFGIGANKTSSPIDGNAGVYVVRTKAVTKALALKDYNPYLAKVKAANAGKINGVIPALKANAKIVDNRANFNY</sequence>
<keyword evidence="4 12" id="KW-0812">Transmembrane</keyword>
<dbReference type="GO" id="GO:0005886">
    <property type="term" value="C:plasma membrane"/>
    <property type="evidence" value="ECO:0007669"/>
    <property type="project" value="UniProtKB-SubCell"/>
</dbReference>
<evidence type="ECO:0000256" key="10">
    <source>
        <dbReference type="ARBA" id="ARBA00042775"/>
    </source>
</evidence>
<evidence type="ECO:0000256" key="4">
    <source>
        <dbReference type="ARBA" id="ARBA00022692"/>
    </source>
</evidence>
<dbReference type="SUPFAM" id="SSF54534">
    <property type="entry name" value="FKBP-like"/>
    <property type="match status" value="1"/>
</dbReference>
<evidence type="ECO:0000256" key="3">
    <source>
        <dbReference type="ARBA" id="ARBA00022519"/>
    </source>
</evidence>
<evidence type="ECO:0000256" key="1">
    <source>
        <dbReference type="ARBA" id="ARBA00004382"/>
    </source>
</evidence>
<protein>
    <recommendedName>
        <fullName evidence="9">Periplasmic chaperone PpiD</fullName>
    </recommendedName>
    <alternativeName>
        <fullName evidence="10">Periplasmic folding chaperone</fullName>
    </alternativeName>
</protein>
<dbReference type="Proteomes" id="UP000220828">
    <property type="component" value="Unassembled WGS sequence"/>
</dbReference>
<dbReference type="GO" id="GO:0003755">
    <property type="term" value="F:peptidyl-prolyl cis-trans isomerase activity"/>
    <property type="evidence" value="ECO:0007669"/>
    <property type="project" value="UniProtKB-KW"/>
</dbReference>
<evidence type="ECO:0000256" key="6">
    <source>
        <dbReference type="ARBA" id="ARBA00023136"/>
    </source>
</evidence>
<dbReference type="RefSeq" id="WP_097553330.1">
    <property type="nucleotide sequence ID" value="NZ_PCMW01000008.1"/>
</dbReference>
<evidence type="ECO:0000256" key="11">
    <source>
        <dbReference type="PROSITE-ProRule" id="PRU00278"/>
    </source>
</evidence>
<keyword evidence="11 14" id="KW-0413">Isomerase</keyword>
<gene>
    <name evidence="14" type="ORF">B0A77_01715</name>
</gene>
<comment type="caution">
    <text evidence="14">The sequence shown here is derived from an EMBL/GenBank/DDBJ whole genome shotgun (WGS) entry which is preliminary data.</text>
</comment>